<feature type="region of interest" description="Disordered" evidence="6">
    <location>
        <begin position="530"/>
        <end position="551"/>
    </location>
</feature>
<evidence type="ECO:0000256" key="6">
    <source>
        <dbReference type="SAM" id="MobiDB-lite"/>
    </source>
</evidence>
<evidence type="ECO:0000256" key="3">
    <source>
        <dbReference type="ARBA" id="ARBA00022989"/>
    </source>
</evidence>
<keyword evidence="2 7" id="KW-0812">Transmembrane</keyword>
<dbReference type="GO" id="GO:0016020">
    <property type="term" value="C:membrane"/>
    <property type="evidence" value="ECO:0007669"/>
    <property type="project" value="UniProtKB-SubCell"/>
</dbReference>
<feature type="transmembrane region" description="Helical" evidence="7">
    <location>
        <begin position="190"/>
        <end position="211"/>
    </location>
</feature>
<dbReference type="AlphaFoldDB" id="A0AA97NPW5"/>
<name>A0AA97NPW5_PYRO3</name>
<evidence type="ECO:0000256" key="4">
    <source>
        <dbReference type="ARBA" id="ARBA00023136"/>
    </source>
</evidence>
<protein>
    <recommendedName>
        <fullName evidence="8">Rhodopsin domain-containing protein</fullName>
    </recommendedName>
</protein>
<evidence type="ECO:0000256" key="1">
    <source>
        <dbReference type="ARBA" id="ARBA00004141"/>
    </source>
</evidence>
<evidence type="ECO:0000313" key="9">
    <source>
        <dbReference type="EMBL" id="ELQ34205.1"/>
    </source>
</evidence>
<dbReference type="PANTHER" id="PTHR33048">
    <property type="entry name" value="PTH11-LIKE INTEGRAL MEMBRANE PROTEIN (AFU_ORTHOLOGUE AFUA_5G11245)"/>
    <property type="match status" value="1"/>
</dbReference>
<reference evidence="9" key="1">
    <citation type="journal article" date="2012" name="PLoS Genet.">
        <title>Comparative analysis of the genomes of two field isolates of the rice blast fungus Magnaporthe oryzae.</title>
        <authorList>
            <person name="Xue M."/>
            <person name="Yang J."/>
            <person name="Li Z."/>
            <person name="Hu S."/>
            <person name="Yao N."/>
            <person name="Dean R.A."/>
            <person name="Zhao W."/>
            <person name="Shen M."/>
            <person name="Zhang H."/>
            <person name="Li C."/>
            <person name="Liu L."/>
            <person name="Cao L."/>
            <person name="Xu X."/>
            <person name="Xing Y."/>
            <person name="Hsiang T."/>
            <person name="Zhang Z."/>
            <person name="Xu J.R."/>
            <person name="Peng Y.L."/>
        </authorList>
    </citation>
    <scope>NUCLEOTIDE SEQUENCE</scope>
    <source>
        <strain evidence="9">Y34</strain>
    </source>
</reference>
<feature type="domain" description="Rhodopsin" evidence="8">
    <location>
        <begin position="188"/>
        <end position="265"/>
    </location>
</feature>
<dbReference type="InterPro" id="IPR052337">
    <property type="entry name" value="SAT4-like"/>
</dbReference>
<dbReference type="Proteomes" id="UP000011086">
    <property type="component" value="Unassembled WGS sequence"/>
</dbReference>
<evidence type="ECO:0000256" key="5">
    <source>
        <dbReference type="ARBA" id="ARBA00038359"/>
    </source>
</evidence>
<keyword evidence="3 7" id="KW-1133">Transmembrane helix</keyword>
<accession>A0AA97NPW5</accession>
<sequence length="551" mass="59098">MALSGNLLPKRSRTGAGPLGGIPLSSFVESVRMRSRVSNWATVLLLPLLLLSHVCITPVAAQDTSAEDTAVVLQLLKTLPSCALACSSSYPPDCPATRKACLCAPQTGKTLDCIFSSCTGWDVILSRRATSVACDEPFPQDGRILRKIAWACTGVGTLAVLVRFGGRLATAMRSNSMAASSANTRGFRGLWWDDALLFITFIFMVGIMAMSEVALRHGFGDGPWVSGPSDLNLQGLLVFIGEPIYFATSAALKASFLFLFARIFAVGSSGTLQQRWGLPLGGPSSPLRDRWTLAGVLLWAHIVNVVVAVTFTLVVCFQCQPLDYFWKGWDGITPGTCINRKAVPLAHGVVSIMLDIWILIIPLCLLPALRVSFWTKIGIASMFCVGTLTTVVSAIRCVPVSRDINSSYSLTWNQAEVLNWTQIELVTGIVCACMPGHGALVARLVRRTKRLFGISTTTGASTNRSKSGGVRTFGSTGPRSFYSASAVRNGTVTTTKGAPSSVTGSQHQGIEVTTEIAVSKEQPWGSTVELRNIGSGSSDDYHQNLPGWEKR</sequence>
<feature type="transmembrane region" description="Helical" evidence="7">
    <location>
        <begin position="255"/>
        <end position="276"/>
    </location>
</feature>
<evidence type="ECO:0000256" key="7">
    <source>
        <dbReference type="SAM" id="Phobius"/>
    </source>
</evidence>
<organism evidence="9">
    <name type="scientific">Pyricularia oryzae (strain Y34)</name>
    <name type="common">Rice blast fungus</name>
    <name type="synonym">Magnaporthe oryzae</name>
    <dbReference type="NCBI Taxonomy" id="1143189"/>
    <lineage>
        <taxon>Eukaryota</taxon>
        <taxon>Fungi</taxon>
        <taxon>Dikarya</taxon>
        <taxon>Ascomycota</taxon>
        <taxon>Pezizomycotina</taxon>
        <taxon>Sordariomycetes</taxon>
        <taxon>Sordariomycetidae</taxon>
        <taxon>Magnaporthales</taxon>
        <taxon>Pyriculariaceae</taxon>
        <taxon>Pyricularia</taxon>
    </lineage>
</organism>
<feature type="transmembrane region" description="Helical" evidence="7">
    <location>
        <begin position="148"/>
        <end position="169"/>
    </location>
</feature>
<dbReference type="PANTHER" id="PTHR33048:SF143">
    <property type="entry name" value="EXTRACELLULAR MEMBRANE PROTEIN CFEM DOMAIN-CONTAINING PROTEIN-RELATED"/>
    <property type="match status" value="1"/>
</dbReference>
<evidence type="ECO:0000259" key="8">
    <source>
        <dbReference type="Pfam" id="PF20684"/>
    </source>
</evidence>
<feature type="transmembrane region" description="Helical" evidence="7">
    <location>
        <begin position="377"/>
        <end position="398"/>
    </location>
</feature>
<evidence type="ECO:0000256" key="2">
    <source>
        <dbReference type="ARBA" id="ARBA00022692"/>
    </source>
</evidence>
<dbReference type="Pfam" id="PF20684">
    <property type="entry name" value="Fung_rhodopsin"/>
    <property type="match status" value="2"/>
</dbReference>
<feature type="domain" description="Rhodopsin" evidence="8">
    <location>
        <begin position="300"/>
        <end position="441"/>
    </location>
</feature>
<feature type="transmembrane region" description="Helical" evidence="7">
    <location>
        <begin position="349"/>
        <end position="371"/>
    </location>
</feature>
<dbReference type="InterPro" id="IPR049326">
    <property type="entry name" value="Rhodopsin_dom_fungi"/>
</dbReference>
<dbReference type="EMBL" id="JH793102">
    <property type="protein sequence ID" value="ELQ34205.1"/>
    <property type="molecule type" value="Genomic_DNA"/>
</dbReference>
<comment type="subcellular location">
    <subcellularLocation>
        <location evidence="1">Membrane</location>
        <topology evidence="1">Multi-pass membrane protein</topology>
    </subcellularLocation>
</comment>
<keyword evidence="4 7" id="KW-0472">Membrane</keyword>
<comment type="similarity">
    <text evidence="5">Belongs to the SAT4 family.</text>
</comment>
<gene>
    <name evidence="9" type="ORF">OOU_Y34scaffold00789g5</name>
</gene>
<feature type="transmembrane region" description="Helical" evidence="7">
    <location>
        <begin position="296"/>
        <end position="317"/>
    </location>
</feature>
<proteinExistence type="inferred from homology"/>